<dbReference type="AlphaFoldDB" id="A0A8S0W885"/>
<name>A0A8S0W885_CYCAE</name>
<reference evidence="3 4" key="1">
    <citation type="submission" date="2020-01" db="EMBL/GenBank/DDBJ databases">
        <authorList>
            <person name="Gupta K D."/>
        </authorList>
    </citation>
    <scope>NUCLEOTIDE SEQUENCE [LARGE SCALE GENOMIC DNA]</scope>
</reference>
<feature type="region of interest" description="Disordered" evidence="1">
    <location>
        <begin position="191"/>
        <end position="280"/>
    </location>
</feature>
<feature type="compositionally biased region" description="Basic and acidic residues" evidence="1">
    <location>
        <begin position="429"/>
        <end position="439"/>
    </location>
</feature>
<feature type="compositionally biased region" description="Low complexity" evidence="1">
    <location>
        <begin position="254"/>
        <end position="263"/>
    </location>
</feature>
<feature type="compositionally biased region" description="Polar residues" evidence="1">
    <location>
        <begin position="444"/>
        <end position="463"/>
    </location>
</feature>
<feature type="compositionally biased region" description="Basic and acidic residues" evidence="1">
    <location>
        <begin position="199"/>
        <end position="208"/>
    </location>
</feature>
<evidence type="ECO:0000313" key="4">
    <source>
        <dbReference type="Proteomes" id="UP000467700"/>
    </source>
</evidence>
<protein>
    <submittedName>
        <fullName evidence="3">Uncharacterized protein</fullName>
    </submittedName>
</protein>
<accession>A0A8S0W885</accession>
<keyword evidence="2" id="KW-1133">Transmembrane helix</keyword>
<feature type="compositionally biased region" description="Polar residues" evidence="1">
    <location>
        <begin position="215"/>
        <end position="243"/>
    </location>
</feature>
<evidence type="ECO:0000313" key="3">
    <source>
        <dbReference type="EMBL" id="CAA7266538.1"/>
    </source>
</evidence>
<feature type="compositionally biased region" description="Pro residues" evidence="1">
    <location>
        <begin position="117"/>
        <end position="126"/>
    </location>
</feature>
<feature type="compositionally biased region" description="Polar residues" evidence="1">
    <location>
        <begin position="20"/>
        <end position="37"/>
    </location>
</feature>
<evidence type="ECO:0000256" key="1">
    <source>
        <dbReference type="SAM" id="MobiDB-lite"/>
    </source>
</evidence>
<feature type="compositionally biased region" description="Polar residues" evidence="1">
    <location>
        <begin position="63"/>
        <end position="72"/>
    </location>
</feature>
<feature type="transmembrane region" description="Helical" evidence="2">
    <location>
        <begin position="472"/>
        <end position="495"/>
    </location>
</feature>
<feature type="region of interest" description="Disordered" evidence="1">
    <location>
        <begin position="1"/>
        <end position="132"/>
    </location>
</feature>
<feature type="compositionally biased region" description="Pro residues" evidence="1">
    <location>
        <begin position="88"/>
        <end position="97"/>
    </location>
</feature>
<gene>
    <name evidence="3" type="ORF">AAE3_LOCUS8867</name>
</gene>
<comment type="caution">
    <text evidence="3">The sequence shown here is derived from an EMBL/GenBank/DDBJ whole genome shotgun (WGS) entry which is preliminary data.</text>
</comment>
<keyword evidence="4" id="KW-1185">Reference proteome</keyword>
<dbReference type="Proteomes" id="UP000467700">
    <property type="component" value="Unassembled WGS sequence"/>
</dbReference>
<evidence type="ECO:0000256" key="2">
    <source>
        <dbReference type="SAM" id="Phobius"/>
    </source>
</evidence>
<organism evidence="3 4">
    <name type="scientific">Cyclocybe aegerita</name>
    <name type="common">Black poplar mushroom</name>
    <name type="synonym">Agrocybe aegerita</name>
    <dbReference type="NCBI Taxonomy" id="1973307"/>
    <lineage>
        <taxon>Eukaryota</taxon>
        <taxon>Fungi</taxon>
        <taxon>Dikarya</taxon>
        <taxon>Basidiomycota</taxon>
        <taxon>Agaricomycotina</taxon>
        <taxon>Agaricomycetes</taxon>
        <taxon>Agaricomycetidae</taxon>
        <taxon>Agaricales</taxon>
        <taxon>Agaricineae</taxon>
        <taxon>Bolbitiaceae</taxon>
        <taxon>Cyclocybe</taxon>
    </lineage>
</organism>
<sequence>MSQQDDRSRGTLRLPRHSHATSLDTNASGIAESTISLGLSRFPEPPSSIPTTPLRTNPEGYFNSPSRSTFESNALPCVSPLRTTPHSARPPNPPSSPPLTFSRYNHLHSLNQSSDAPVPPHVPEPPQASSSSHILAAYDWHDGESGIDVDATEDRLLPTSFITSLLQENKESRRARRNSYAASEAFSGISEMTYPPIERPPHNQRSQESRPPPSAYSQHNKLFNRASGDSETLHSTQGYSSRNGVRAPGGFGAAGLRSGSSASQVSSTMDSDTIRSMDKGFQQSKLGTTYELGDGLDYKSYNTNAYQAVPPSNTAARLRTLKEYQPTHERRGSIHSTKSAAPTFMSRVSGFSLRRILPWRTVKPLPPVPIIPDISVATQNAHRRQEEAAPLPDLVNRAGALRDLLEKGQHPHQSISSFSAFRDSTTYDRISDSGTRKSEYPGSRQLTMTSQLQKSQGSTSHRMASNPRRRRICIVLVIFVVLILAGVGVGVGLTLGKKKSTRPNCEGNLTGSTCDLDATCVCTSSTTQCNGVAQSVLNILPVVNQLFGANFTAASTYSNLWLMQGSPTTTNCASQALLIDVGSGLDPATFPNRTQWAQAALLWNSVQTQDTTSAQKMLQSVQSLPWKSISSSDGPVAEQASFGIIASGYTYNFASQTVARPPASFITLGQPTNAQIARVSSGAQSTLDRMYTFAQASSIQRSGALKKYWTSVLLQRLEDLPTFKAVLSVSPIMLAFNASSSSLRNLYTSSPSSTFPPPLSCFPGLSTATQQQINMVETGVYGLPSAASASQFDPACYRNRPIYGVLDVARLRLPFLDTRTGVLKQAAVLTRDASPRVVVYSGELFSSSVTGATTISPSQLDPRQYGTFSFFDHVVLQYLSSITDVNVASALVKFVLDSASKTPVPPDFSSILFRSLQSLPILEVAVFGDVGPPDLTSTVSPFTNPSGSLFFGSSDGNALRNWTIDSVKGSIVWTENATSPLVVRDTSLGDNTITQTWNAINTAITNNIPNIGLPNITSTLTGTQDFSP</sequence>
<dbReference type="EMBL" id="CACVBS010000055">
    <property type="protein sequence ID" value="CAA7266538.1"/>
    <property type="molecule type" value="Genomic_DNA"/>
</dbReference>
<feature type="region of interest" description="Disordered" evidence="1">
    <location>
        <begin position="429"/>
        <end position="464"/>
    </location>
</feature>
<keyword evidence="2" id="KW-0812">Transmembrane</keyword>
<proteinExistence type="predicted"/>
<keyword evidence="2" id="KW-0472">Membrane</keyword>
<dbReference type="OrthoDB" id="5595612at2759"/>